<evidence type="ECO:0000256" key="2">
    <source>
        <dbReference type="ARBA" id="ARBA00022490"/>
    </source>
</evidence>
<evidence type="ECO:0000313" key="7">
    <source>
        <dbReference type="Ensembl" id="ENSSSCP00070038044.1"/>
    </source>
</evidence>
<dbReference type="InterPro" id="IPR029299">
    <property type="entry name" value="ALMS_motif"/>
</dbReference>
<evidence type="ECO:0000259" key="6">
    <source>
        <dbReference type="Pfam" id="PF17730"/>
    </source>
</evidence>
<feature type="domain" description="ALMS motif" evidence="5">
    <location>
        <begin position="662"/>
        <end position="780"/>
    </location>
</feature>
<evidence type="ECO:0000259" key="5">
    <source>
        <dbReference type="Pfam" id="PF15309"/>
    </source>
</evidence>
<evidence type="ECO:0000256" key="4">
    <source>
        <dbReference type="SAM" id="MobiDB-lite"/>
    </source>
</evidence>
<name>A0A4X1V922_PIG</name>
<evidence type="ECO:0008006" key="9">
    <source>
        <dbReference type="Google" id="ProtNLM"/>
    </source>
</evidence>
<reference evidence="7 8" key="1">
    <citation type="submission" date="2017-08" db="EMBL/GenBank/DDBJ databases">
        <title>USMARCv1.0.</title>
        <authorList>
            <person name="Hannum G.I."/>
            <person name="Koren S."/>
            <person name="Schroeder S.G."/>
            <person name="Chin S.C."/>
            <person name="Nonneman D.J."/>
            <person name="Becker S.A."/>
            <person name="Rosen B.D."/>
            <person name="Bickhart D.M."/>
            <person name="Putnam N.H."/>
            <person name="Green R.E."/>
            <person name="Tuggle C.K."/>
            <person name="Liu H."/>
            <person name="Rohrer G.A."/>
            <person name="Warr A."/>
            <person name="Hall R."/>
            <person name="Kim K."/>
            <person name="Hume D.A."/>
            <person name="Talbot R."/>
            <person name="Chow W."/>
            <person name="Howe K."/>
            <person name="Schwartz A.S."/>
            <person name="Watson M."/>
            <person name="Archibald A.L."/>
            <person name="Phillippy A.M."/>
            <person name="Smith T.P.L."/>
        </authorList>
    </citation>
    <scope>NUCLEOTIDE SEQUENCE [LARGE SCALE GENOMIC DNA]</scope>
</reference>
<dbReference type="Pfam" id="PF15309">
    <property type="entry name" value="ALMS_motif"/>
    <property type="match status" value="1"/>
</dbReference>
<feature type="compositionally biased region" description="Polar residues" evidence="4">
    <location>
        <begin position="549"/>
        <end position="560"/>
    </location>
</feature>
<dbReference type="Proteomes" id="UP000314985">
    <property type="component" value="Chromosome 14"/>
</dbReference>
<comment type="subcellular location">
    <subcellularLocation>
        <location evidence="1">Cytoplasm</location>
        <location evidence="1">Cytoskeleton</location>
        <location evidence="1">Microtubule organizing center</location>
        <location evidence="1">Centrosome</location>
    </subcellularLocation>
</comment>
<feature type="region of interest" description="Disordered" evidence="4">
    <location>
        <begin position="623"/>
        <end position="646"/>
    </location>
</feature>
<keyword evidence="2" id="KW-0963">Cytoplasm</keyword>
<protein>
    <recommendedName>
        <fullName evidence="9">(E2-independent) E3 ubiquitin-conjugating enzyme FATS</fullName>
    </recommendedName>
</protein>
<feature type="compositionally biased region" description="Basic and acidic residues" evidence="4">
    <location>
        <begin position="476"/>
        <end position="491"/>
    </location>
</feature>
<dbReference type="AlphaFoldDB" id="A0A4X1V922"/>
<feature type="compositionally biased region" description="Low complexity" evidence="4">
    <location>
        <begin position="205"/>
        <end position="215"/>
    </location>
</feature>
<feature type="domain" description="Centrosomal protein C10orf90 N-terminal" evidence="6">
    <location>
        <begin position="149"/>
        <end position="656"/>
    </location>
</feature>
<evidence type="ECO:0000256" key="3">
    <source>
        <dbReference type="ARBA" id="ARBA00023212"/>
    </source>
</evidence>
<dbReference type="Ensembl" id="ENSSSCT00070045148.1">
    <property type="protein sequence ID" value="ENSSSCP00070038044.1"/>
    <property type="gene ID" value="ENSSSCG00070022707.1"/>
</dbReference>
<dbReference type="InterPro" id="IPR041179">
    <property type="entry name" value="C10orf90_N"/>
</dbReference>
<reference evidence="7" key="2">
    <citation type="submission" date="2025-08" db="UniProtKB">
        <authorList>
            <consortium name="Ensembl"/>
        </authorList>
    </citation>
    <scope>IDENTIFICATION</scope>
</reference>
<dbReference type="PANTHER" id="PTHR21553">
    <property type="entry name" value="ALMS1-RELATED"/>
    <property type="match status" value="1"/>
</dbReference>
<keyword evidence="3" id="KW-0206">Cytoskeleton</keyword>
<feature type="region of interest" description="Disordered" evidence="4">
    <location>
        <begin position="518"/>
        <end position="569"/>
    </location>
</feature>
<dbReference type="Pfam" id="PF17730">
    <property type="entry name" value="Centro_C10orf90"/>
    <property type="match status" value="1"/>
</dbReference>
<sequence length="828" mass="90986">MQQPGIPAKPHQKGSAARQAEAAVHRTFQIRTFSTELKNHVMVMDFVKRNWFPSQRRAKACIIHMYQGLKTAEQTASRYEIHSRLFSCPKDHSAWERNESLSKAGLRDHQSSTCDQIALRNLQSDVTEKKSDVTKGALASQNTKMISSVVISHLIDENKSKENGAALPVPCAYSTKPSFANRSGVTINRAFEILPGGLGMQTSAGQQGPVTQQPPQEEKPCGGSQKGFASITITARRVGPPASTLVWEAVGDPLWIRCRAQDALFRDPSMLASGTHPCPHQAPFGCTEFSRNCSVMGLKVPEAHAGLCEGQDCWMTNEGNGGDSFSPGTPRSRVEKSPLVFSSCVHLRVSQPCPNSIYYLDRSLSVPIEPPRLAGPKTHRSVLSLNLNCSSHRRTPDGAGGTVNREPISAALTPKPTEGKQLLLGPCWNLGLQESFLEENPSLGRVPVGTGACPWRGSSPLENTAFAASGTNQIPGRKEKEDPTAHCHTDSHGPANQLSIHIPGWSYAAVEAKAFSGSSEKQQGGARVTVSAPPVEQKPAKDLLADGSSAPSSRCQSSGLSEPAESHQRGFLQPRIPLAGFLCPFQDLCTAPQKDPGVQIEREFPAGDYTCCDLVVKIKECEETEDPTTQEPTAPEPAPPGRPETCHLSEECSEYQQMPTSSLTLQEALEVRKPQFISRSQERLKKLEHMVQQRKAQQKESLGQKQSLLPVRANKKQFTVPHPLSDNLFKPKERCISEKEMHMRSKRIYNNLPEVRKKKEEQKKRVILQSNRLRAEVFKKVTARPPAGVTCVWCPDAESELDIFVSCFSSNYWTSSFKGTQSNRRLPC</sequence>
<evidence type="ECO:0000313" key="8">
    <source>
        <dbReference type="Proteomes" id="UP000314985"/>
    </source>
</evidence>
<feature type="region of interest" description="Disordered" evidence="4">
    <location>
        <begin position="198"/>
        <end position="226"/>
    </location>
</feature>
<dbReference type="PANTHER" id="PTHR21553:SF24">
    <property type="entry name" value="(E2-INDEPENDENT) E3 UBIQUITIN-CONJUGATING ENZYME FATS"/>
    <property type="match status" value="1"/>
</dbReference>
<evidence type="ECO:0000256" key="1">
    <source>
        <dbReference type="ARBA" id="ARBA00004300"/>
    </source>
</evidence>
<proteinExistence type="predicted"/>
<organism evidence="7 8">
    <name type="scientific">Sus scrofa</name>
    <name type="common">Pig</name>
    <dbReference type="NCBI Taxonomy" id="9823"/>
    <lineage>
        <taxon>Eukaryota</taxon>
        <taxon>Metazoa</taxon>
        <taxon>Chordata</taxon>
        <taxon>Craniata</taxon>
        <taxon>Vertebrata</taxon>
        <taxon>Euteleostomi</taxon>
        <taxon>Mammalia</taxon>
        <taxon>Eutheria</taxon>
        <taxon>Laurasiatheria</taxon>
        <taxon>Artiodactyla</taxon>
        <taxon>Suina</taxon>
        <taxon>Suidae</taxon>
        <taxon>Sus</taxon>
    </lineage>
</organism>
<accession>A0A4X1V922</accession>
<feature type="region of interest" description="Disordered" evidence="4">
    <location>
        <begin position="471"/>
        <end position="495"/>
    </location>
</feature>
<dbReference type="GO" id="GO:0005813">
    <property type="term" value="C:centrosome"/>
    <property type="evidence" value="ECO:0007669"/>
    <property type="project" value="UniProtKB-SubCell"/>
</dbReference>